<evidence type="ECO:0000313" key="1">
    <source>
        <dbReference type="EMBL" id="KAL1514340.1"/>
    </source>
</evidence>
<dbReference type="AlphaFoldDB" id="A0ABD1FCD7"/>
<name>A0ABD1FCD7_HYPHA</name>
<accession>A0ABD1FCD7</accession>
<keyword evidence="2" id="KW-1185">Reference proteome</keyword>
<comment type="caution">
    <text evidence="1">The sequence shown here is derived from an EMBL/GenBank/DDBJ whole genome shotgun (WGS) entry which is preliminary data.</text>
</comment>
<protein>
    <submittedName>
        <fullName evidence="1">Uncharacterized protein</fullName>
    </submittedName>
</protein>
<gene>
    <name evidence="1" type="ORF">ABEB36_003613</name>
</gene>
<sequence>MNSEWRFWIICGGEEVLRGIGLTLFKNLLELSPSILVIYLASSLVDGEFFFVFPQHNNQVYIADVDETRRARRTSPTILWIVMTRNNV</sequence>
<dbReference type="Proteomes" id="UP001566132">
    <property type="component" value="Unassembled WGS sequence"/>
</dbReference>
<evidence type="ECO:0000313" key="2">
    <source>
        <dbReference type="Proteomes" id="UP001566132"/>
    </source>
</evidence>
<dbReference type="EMBL" id="JBDJPC010000002">
    <property type="protein sequence ID" value="KAL1514340.1"/>
    <property type="molecule type" value="Genomic_DNA"/>
</dbReference>
<proteinExistence type="predicted"/>
<organism evidence="1 2">
    <name type="scientific">Hypothenemus hampei</name>
    <name type="common">Coffee berry borer</name>
    <dbReference type="NCBI Taxonomy" id="57062"/>
    <lineage>
        <taxon>Eukaryota</taxon>
        <taxon>Metazoa</taxon>
        <taxon>Ecdysozoa</taxon>
        <taxon>Arthropoda</taxon>
        <taxon>Hexapoda</taxon>
        <taxon>Insecta</taxon>
        <taxon>Pterygota</taxon>
        <taxon>Neoptera</taxon>
        <taxon>Endopterygota</taxon>
        <taxon>Coleoptera</taxon>
        <taxon>Polyphaga</taxon>
        <taxon>Cucujiformia</taxon>
        <taxon>Curculionidae</taxon>
        <taxon>Scolytinae</taxon>
        <taxon>Hypothenemus</taxon>
    </lineage>
</organism>
<reference evidence="1 2" key="1">
    <citation type="submission" date="2024-05" db="EMBL/GenBank/DDBJ databases">
        <title>Genetic variation in Jamaican populations of the coffee berry borer (Hypothenemus hampei).</title>
        <authorList>
            <person name="Errbii M."/>
            <person name="Myrie A."/>
        </authorList>
    </citation>
    <scope>NUCLEOTIDE SEQUENCE [LARGE SCALE GENOMIC DNA]</scope>
    <source>
        <strain evidence="1">JA-Hopewell-2020-01-JO</strain>
        <tissue evidence="1">Whole body</tissue>
    </source>
</reference>